<feature type="transmembrane region" description="Helical" evidence="1">
    <location>
        <begin position="205"/>
        <end position="225"/>
    </location>
</feature>
<feature type="transmembrane region" description="Helical" evidence="1">
    <location>
        <begin position="134"/>
        <end position="156"/>
    </location>
</feature>
<keyword evidence="3" id="KW-1185">Reference proteome</keyword>
<proteinExistence type="predicted"/>
<keyword evidence="1" id="KW-1133">Transmembrane helix</keyword>
<reference evidence="3" key="1">
    <citation type="journal article" date="2019" name="Int. J. Syst. Evol. Microbiol.">
        <title>The Global Catalogue of Microorganisms (GCM) 10K type strain sequencing project: providing services to taxonomists for standard genome sequencing and annotation.</title>
        <authorList>
            <consortium name="The Broad Institute Genomics Platform"/>
            <consortium name="The Broad Institute Genome Sequencing Center for Infectious Disease"/>
            <person name="Wu L."/>
            <person name="Ma J."/>
        </authorList>
    </citation>
    <scope>NUCLEOTIDE SEQUENCE [LARGE SCALE GENOMIC DNA]</scope>
    <source>
        <strain evidence="3">KCTC 62164</strain>
    </source>
</reference>
<accession>A0ABV7D3J0</accession>
<dbReference type="EMBL" id="JBHRSL010000002">
    <property type="protein sequence ID" value="MFC3051386.1"/>
    <property type="molecule type" value="Genomic_DNA"/>
</dbReference>
<organism evidence="2 3">
    <name type="scientific">Kordiimonas pumila</name>
    <dbReference type="NCBI Taxonomy" id="2161677"/>
    <lineage>
        <taxon>Bacteria</taxon>
        <taxon>Pseudomonadati</taxon>
        <taxon>Pseudomonadota</taxon>
        <taxon>Alphaproteobacteria</taxon>
        <taxon>Kordiimonadales</taxon>
        <taxon>Kordiimonadaceae</taxon>
        <taxon>Kordiimonas</taxon>
    </lineage>
</organism>
<gene>
    <name evidence="2" type="ORF">ACFOKA_05670</name>
</gene>
<comment type="caution">
    <text evidence="2">The sequence shown here is derived from an EMBL/GenBank/DDBJ whole genome shotgun (WGS) entry which is preliminary data.</text>
</comment>
<protein>
    <submittedName>
        <fullName evidence="2">Uncharacterized protein</fullName>
    </submittedName>
</protein>
<feature type="transmembrane region" description="Helical" evidence="1">
    <location>
        <begin position="14"/>
        <end position="33"/>
    </location>
</feature>
<feature type="transmembrane region" description="Helical" evidence="1">
    <location>
        <begin position="53"/>
        <end position="72"/>
    </location>
</feature>
<keyword evidence="1" id="KW-0812">Transmembrane</keyword>
<sequence>MNIVTVISQIQDTFNNREIAIAIWILILLGWALTKRDVAESVFSFLQSLFEPAIITTIMLATAYILCVILVLRKVGYWDITLLKMTLMWSLTALGVLFSKIQPLAQKRGAFRGAIIENFKIITIVEFITHLYAFSLITELILVPVTVILAMLQAYNHAKDQSKSLDKLLSFIFTAFGIFLFYNALSNIWNNTDQFFTKNTANEFTIPLVLSTAFLPFVYTASLYLKYDSLMCQYKRYLPDDTEYTKAALHYIFWQALISFRGNKEAFKLLNTNLTVDAASSIKGITKEIREIKKLLQAEKNSSPIDIEDGWSPYQARRYLDECGFETDYYHAVMDGEFGWCSGSNTVYIENSGYPKSTLYYYVSGTEFLVTSLKLSLYIKNIETEVEAKERYLALSSILFLQAFMKEIPLKALKGIKAGKPFKTYMQGKVIELQKESLPFIDRDDYALHLYIRNPDAEHYH</sequence>
<evidence type="ECO:0000313" key="2">
    <source>
        <dbReference type="EMBL" id="MFC3051386.1"/>
    </source>
</evidence>
<evidence type="ECO:0000313" key="3">
    <source>
        <dbReference type="Proteomes" id="UP001595444"/>
    </source>
</evidence>
<keyword evidence="1" id="KW-0472">Membrane</keyword>
<feature type="transmembrane region" description="Helical" evidence="1">
    <location>
        <begin position="168"/>
        <end position="185"/>
    </location>
</feature>
<name>A0ABV7D3J0_9PROT</name>
<dbReference type="RefSeq" id="WP_194211550.1">
    <property type="nucleotide sequence ID" value="NZ_CP061205.1"/>
</dbReference>
<evidence type="ECO:0000256" key="1">
    <source>
        <dbReference type="SAM" id="Phobius"/>
    </source>
</evidence>
<dbReference type="Proteomes" id="UP001595444">
    <property type="component" value="Unassembled WGS sequence"/>
</dbReference>